<evidence type="ECO:0000313" key="1">
    <source>
        <dbReference type="EMBL" id="CAG9531639.1"/>
    </source>
</evidence>
<dbReference type="EMBL" id="CAKAEH010000667">
    <property type="protein sequence ID" value="CAG9531639.1"/>
    <property type="molecule type" value="Genomic_DNA"/>
</dbReference>
<dbReference type="AlphaFoldDB" id="A0A8J2LYZ3"/>
<sequence>MEWMIYDSRKMFNDATVNRLVENDFRMIPTIPTLSKSSTVSSPPVFPTAIRVFANHSQSVASQQIGRIEIMEHWINSWFLFRNTDLLICRWIPGFYSLFTMCHADLFENLPTVLNLCLNRNSVMNAIN</sequence>
<protein>
    <submittedName>
        <fullName evidence="1">Uncharacterized protein</fullName>
    </submittedName>
</protein>
<dbReference type="Proteomes" id="UP000746747">
    <property type="component" value="Unassembled WGS sequence"/>
</dbReference>
<keyword evidence="2" id="KW-1185">Reference proteome</keyword>
<reference evidence="1" key="1">
    <citation type="submission" date="2021-09" db="EMBL/GenBank/DDBJ databases">
        <authorList>
            <consortium name="Pathogen Informatics"/>
        </authorList>
    </citation>
    <scope>NUCLEOTIDE SEQUENCE</scope>
</reference>
<proteinExistence type="predicted"/>
<gene>
    <name evidence="1" type="ORF">CJOHNSTONI_LOCUS2019</name>
</gene>
<organism evidence="1 2">
    <name type="scientific">Cercopithifilaria johnstoni</name>
    <dbReference type="NCBI Taxonomy" id="2874296"/>
    <lineage>
        <taxon>Eukaryota</taxon>
        <taxon>Metazoa</taxon>
        <taxon>Ecdysozoa</taxon>
        <taxon>Nematoda</taxon>
        <taxon>Chromadorea</taxon>
        <taxon>Rhabditida</taxon>
        <taxon>Spirurina</taxon>
        <taxon>Spiruromorpha</taxon>
        <taxon>Filarioidea</taxon>
        <taxon>Onchocercidae</taxon>
        <taxon>Cercopithifilaria</taxon>
    </lineage>
</organism>
<name>A0A8J2LYZ3_9BILA</name>
<evidence type="ECO:0000313" key="2">
    <source>
        <dbReference type="Proteomes" id="UP000746747"/>
    </source>
</evidence>
<accession>A0A8J2LYZ3</accession>
<comment type="caution">
    <text evidence="1">The sequence shown here is derived from an EMBL/GenBank/DDBJ whole genome shotgun (WGS) entry which is preliminary data.</text>
</comment>